<keyword evidence="4" id="KW-1185">Reference proteome</keyword>
<evidence type="ECO:0000256" key="2">
    <source>
        <dbReference type="SAM" id="SignalP"/>
    </source>
</evidence>
<gene>
    <name evidence="3" type="ORF">E2C01_097861</name>
</gene>
<dbReference type="AlphaFoldDB" id="A0A5B7K5Z0"/>
<evidence type="ECO:0000313" key="3">
    <source>
        <dbReference type="EMBL" id="MPD02286.1"/>
    </source>
</evidence>
<organism evidence="3 4">
    <name type="scientific">Portunus trituberculatus</name>
    <name type="common">Swimming crab</name>
    <name type="synonym">Neptunus trituberculatus</name>
    <dbReference type="NCBI Taxonomy" id="210409"/>
    <lineage>
        <taxon>Eukaryota</taxon>
        <taxon>Metazoa</taxon>
        <taxon>Ecdysozoa</taxon>
        <taxon>Arthropoda</taxon>
        <taxon>Crustacea</taxon>
        <taxon>Multicrustacea</taxon>
        <taxon>Malacostraca</taxon>
        <taxon>Eumalacostraca</taxon>
        <taxon>Eucarida</taxon>
        <taxon>Decapoda</taxon>
        <taxon>Pleocyemata</taxon>
        <taxon>Brachyura</taxon>
        <taxon>Eubrachyura</taxon>
        <taxon>Portunoidea</taxon>
        <taxon>Portunidae</taxon>
        <taxon>Portuninae</taxon>
        <taxon>Portunus</taxon>
    </lineage>
</organism>
<protein>
    <recommendedName>
        <fullName evidence="5">Secreted protein</fullName>
    </recommendedName>
</protein>
<feature type="signal peptide" evidence="2">
    <location>
        <begin position="1"/>
        <end position="24"/>
    </location>
</feature>
<accession>A0A5B7K5Z0</accession>
<feature type="region of interest" description="Disordered" evidence="1">
    <location>
        <begin position="25"/>
        <end position="66"/>
    </location>
</feature>
<reference evidence="3 4" key="1">
    <citation type="submission" date="2019-05" db="EMBL/GenBank/DDBJ databases">
        <title>Another draft genome of Portunus trituberculatus and its Hox gene families provides insights of decapod evolution.</title>
        <authorList>
            <person name="Jeong J.-H."/>
            <person name="Song I."/>
            <person name="Kim S."/>
            <person name="Choi T."/>
            <person name="Kim D."/>
            <person name="Ryu S."/>
            <person name="Kim W."/>
        </authorList>
    </citation>
    <scope>NUCLEOTIDE SEQUENCE [LARGE SCALE GENOMIC DNA]</scope>
    <source>
        <tissue evidence="3">Muscle</tissue>
    </source>
</reference>
<dbReference type="EMBL" id="VSRR010130730">
    <property type="protein sequence ID" value="MPD02286.1"/>
    <property type="molecule type" value="Genomic_DNA"/>
</dbReference>
<evidence type="ECO:0000313" key="4">
    <source>
        <dbReference type="Proteomes" id="UP000324222"/>
    </source>
</evidence>
<evidence type="ECO:0000256" key="1">
    <source>
        <dbReference type="SAM" id="MobiDB-lite"/>
    </source>
</evidence>
<proteinExistence type="predicted"/>
<dbReference type="Proteomes" id="UP000324222">
    <property type="component" value="Unassembled WGS sequence"/>
</dbReference>
<feature type="chain" id="PRO_5022771031" description="Secreted protein" evidence="2">
    <location>
        <begin position="25"/>
        <end position="66"/>
    </location>
</feature>
<comment type="caution">
    <text evidence="3">The sequence shown here is derived from an EMBL/GenBank/DDBJ whole genome shotgun (WGS) entry which is preliminary data.</text>
</comment>
<keyword evidence="2" id="KW-0732">Signal</keyword>
<feature type="compositionally biased region" description="Basic and acidic residues" evidence="1">
    <location>
        <begin position="44"/>
        <end position="66"/>
    </location>
</feature>
<name>A0A5B7K5Z0_PORTR</name>
<evidence type="ECO:0008006" key="5">
    <source>
        <dbReference type="Google" id="ProtNLM"/>
    </source>
</evidence>
<sequence>MLVPPSPILILTFLFPLVIHVRHGIPPKSGKKGVAGALTTPGGKEGEREGGEEGEEQKVEDGLSGE</sequence>